<sequence length="180" mass="19882">MTSPSPTVDADRPQNWVRRISALVICWLIAWVFTAWLHMHPQPVGLLAALGTVFALCWWAGDRRNDWDPTNWTGDPIGRRLRTGADSRISYLRRLIDDAAVHKGDGDSNASAASVQGILRDIAVERLKLRAAESGAAQLPDDDTLITRSDPRLADYLLADPAPPTAHQTLTDIINRIEAL</sequence>
<keyword evidence="3" id="KW-1185">Reference proteome</keyword>
<evidence type="ECO:0000313" key="2">
    <source>
        <dbReference type="EMBL" id="MFC6705979.1"/>
    </source>
</evidence>
<keyword evidence="1" id="KW-1133">Transmembrane helix</keyword>
<evidence type="ECO:0000313" key="3">
    <source>
        <dbReference type="Proteomes" id="UP001596298"/>
    </source>
</evidence>
<gene>
    <name evidence="2" type="ORF">ACFQDH_12090</name>
</gene>
<protein>
    <submittedName>
        <fullName evidence="2">Uncharacterized protein</fullName>
    </submittedName>
</protein>
<dbReference type="RefSeq" id="WP_382401604.1">
    <property type="nucleotide sequence ID" value="NZ_JBHSWH010000001.1"/>
</dbReference>
<dbReference type="EMBL" id="JBHSWH010000001">
    <property type="protein sequence ID" value="MFC6705979.1"/>
    <property type="molecule type" value="Genomic_DNA"/>
</dbReference>
<organism evidence="2 3">
    <name type="scientific">Flexivirga alba</name>
    <dbReference type="NCBI Taxonomy" id="702742"/>
    <lineage>
        <taxon>Bacteria</taxon>
        <taxon>Bacillati</taxon>
        <taxon>Actinomycetota</taxon>
        <taxon>Actinomycetes</taxon>
        <taxon>Micrococcales</taxon>
        <taxon>Dermacoccaceae</taxon>
        <taxon>Flexivirga</taxon>
    </lineage>
</organism>
<reference evidence="3" key="1">
    <citation type="journal article" date="2019" name="Int. J. Syst. Evol. Microbiol.">
        <title>The Global Catalogue of Microorganisms (GCM) 10K type strain sequencing project: providing services to taxonomists for standard genome sequencing and annotation.</title>
        <authorList>
            <consortium name="The Broad Institute Genomics Platform"/>
            <consortium name="The Broad Institute Genome Sequencing Center for Infectious Disease"/>
            <person name="Wu L."/>
            <person name="Ma J."/>
        </authorList>
    </citation>
    <scope>NUCLEOTIDE SEQUENCE [LARGE SCALE GENOMIC DNA]</scope>
    <source>
        <strain evidence="3">CCUG 58127</strain>
    </source>
</reference>
<evidence type="ECO:0000256" key="1">
    <source>
        <dbReference type="SAM" id="Phobius"/>
    </source>
</evidence>
<name>A0ABW2AH64_9MICO</name>
<accession>A0ABW2AH64</accession>
<feature type="transmembrane region" description="Helical" evidence="1">
    <location>
        <begin position="44"/>
        <end position="61"/>
    </location>
</feature>
<keyword evidence="1" id="KW-0472">Membrane</keyword>
<comment type="caution">
    <text evidence="2">The sequence shown here is derived from an EMBL/GenBank/DDBJ whole genome shotgun (WGS) entry which is preliminary data.</text>
</comment>
<dbReference type="Proteomes" id="UP001596298">
    <property type="component" value="Unassembled WGS sequence"/>
</dbReference>
<feature type="transmembrane region" description="Helical" evidence="1">
    <location>
        <begin position="20"/>
        <end position="37"/>
    </location>
</feature>
<proteinExistence type="predicted"/>
<keyword evidence="1" id="KW-0812">Transmembrane</keyword>